<evidence type="ECO:0000313" key="2">
    <source>
        <dbReference type="Proteomes" id="UP000276133"/>
    </source>
</evidence>
<name>A0A3M7P6Z3_BRAPC</name>
<accession>A0A3M7P6Z3</accession>
<dbReference type="EMBL" id="REGN01012769">
    <property type="protein sequence ID" value="RMZ94856.1"/>
    <property type="molecule type" value="Genomic_DNA"/>
</dbReference>
<reference evidence="1 2" key="1">
    <citation type="journal article" date="2018" name="Sci. Rep.">
        <title>Genomic signatures of local adaptation to the degree of environmental predictability in rotifers.</title>
        <authorList>
            <person name="Franch-Gras L."/>
            <person name="Hahn C."/>
            <person name="Garcia-Roger E.M."/>
            <person name="Carmona M.J."/>
            <person name="Serra M."/>
            <person name="Gomez A."/>
        </authorList>
    </citation>
    <scope>NUCLEOTIDE SEQUENCE [LARGE SCALE GENOMIC DNA]</scope>
    <source>
        <strain evidence="1">HYR1</strain>
    </source>
</reference>
<gene>
    <name evidence="1" type="ORF">BpHYR1_005614</name>
</gene>
<sequence length="79" mass="8764">MYLTYGTSKSSPSVSLQHNSNTNAFTWLGMGFLLTVSTTFDIDIFNLSASFFLSIKNEYNITTPCESISHIAFDLKSVP</sequence>
<comment type="caution">
    <text evidence="1">The sequence shown here is derived from an EMBL/GenBank/DDBJ whole genome shotgun (WGS) entry which is preliminary data.</text>
</comment>
<dbReference type="Proteomes" id="UP000276133">
    <property type="component" value="Unassembled WGS sequence"/>
</dbReference>
<evidence type="ECO:0000313" key="1">
    <source>
        <dbReference type="EMBL" id="RMZ94856.1"/>
    </source>
</evidence>
<protein>
    <submittedName>
        <fullName evidence="1">Uncharacterized protein</fullName>
    </submittedName>
</protein>
<keyword evidence="2" id="KW-1185">Reference proteome</keyword>
<dbReference type="AlphaFoldDB" id="A0A3M7P6Z3"/>
<proteinExistence type="predicted"/>
<organism evidence="1 2">
    <name type="scientific">Brachionus plicatilis</name>
    <name type="common">Marine rotifer</name>
    <name type="synonym">Brachionus muelleri</name>
    <dbReference type="NCBI Taxonomy" id="10195"/>
    <lineage>
        <taxon>Eukaryota</taxon>
        <taxon>Metazoa</taxon>
        <taxon>Spiralia</taxon>
        <taxon>Gnathifera</taxon>
        <taxon>Rotifera</taxon>
        <taxon>Eurotatoria</taxon>
        <taxon>Monogononta</taxon>
        <taxon>Pseudotrocha</taxon>
        <taxon>Ploima</taxon>
        <taxon>Brachionidae</taxon>
        <taxon>Brachionus</taxon>
    </lineage>
</organism>